<sequence>MMRGLLPAIVALSAGYSDALAAAVEPELAQGQERAEKKNTARPSKVKPQSGVENIVVTATGMSRASSATKTRTPIIESPQSISIISREEIDLRASPTIADALSYTAGVQAEPSGIDSRVDEVSVRGFGAGGFSSNNNFVDGLRLPTGGQWTRTSFDPFALQQIEVLKGPSGALYGQTAPGGVVNLVTKRPTDKGHGELMLQGAGFTDLRNWQGQASADVSGRITKGGTLQGRIVGLARYGDTQVDNVRLGRYYISPSLTWNIAPHTSWTFLGQYQRDQGGSTFQFLPAAGTLYSSNGKYISNHANIGEPNWDTFNRNQYLAGSFFEHRFNQYLTVRNNTRYTRIETLYRATVLSGNTVTKCTAAIAGCVAGETVGRRAVEGRGQSQGVTTDTQFEGHVKTGLIRHLLLVGTDYFYTDWYHDRDLVNFALVLPILNIFDPVSRGSNGYSQGLAPQVYTSTISHQNGIYFQDQLKFDRLRITIGGRQDWAYDNTLNVLTKRRYITRSNAFTWRAGGVYLFDNGLAPYFSYAQSFQPQVSDPSTSVDGNPFKPTTGDQYEAGLRYQYGNSIYITFGGYQITQQNITTPDPLGRMCGTATCLTQTGEGRVRGLELEGKASLPWDMAIIFTGTRSDAKTTKSNTASQVGNYLPQAPKWMASLFVDQRIRHGVFAGVGLGGGVRYTGQSYGDTANTLAIPDYTLFDLFLRYDFAVAHPRYKGLSLSLNARNIADKRYVATCTATSACYYGQGRNLTARLQYKW</sequence>
<dbReference type="InterPro" id="IPR037066">
    <property type="entry name" value="Plug_dom_sf"/>
</dbReference>
<evidence type="ECO:0000259" key="18">
    <source>
        <dbReference type="Pfam" id="PF07715"/>
    </source>
</evidence>
<dbReference type="GO" id="GO:0015344">
    <property type="term" value="F:siderophore uptake transmembrane transporter activity"/>
    <property type="evidence" value="ECO:0007669"/>
    <property type="project" value="TreeGrafter"/>
</dbReference>
<dbReference type="PROSITE" id="PS52016">
    <property type="entry name" value="TONB_DEPENDENT_REC_3"/>
    <property type="match status" value="1"/>
</dbReference>
<dbReference type="GO" id="GO:0015891">
    <property type="term" value="P:siderophore transport"/>
    <property type="evidence" value="ECO:0007669"/>
    <property type="project" value="InterPro"/>
</dbReference>
<evidence type="ECO:0000256" key="8">
    <source>
        <dbReference type="ARBA" id="ARBA00023004"/>
    </source>
</evidence>
<keyword evidence="7 16" id="KW-0732">Signal</keyword>
<evidence type="ECO:0000256" key="10">
    <source>
        <dbReference type="ARBA" id="ARBA00023077"/>
    </source>
</evidence>
<organism evidence="19 20">
    <name type="scientific">Gluconobacter wancherniae NBRC 103581</name>
    <dbReference type="NCBI Taxonomy" id="656744"/>
    <lineage>
        <taxon>Bacteria</taxon>
        <taxon>Pseudomonadati</taxon>
        <taxon>Pseudomonadota</taxon>
        <taxon>Alphaproteobacteria</taxon>
        <taxon>Acetobacterales</taxon>
        <taxon>Acetobacteraceae</taxon>
        <taxon>Gluconobacter</taxon>
    </lineage>
</organism>
<feature type="chain" id="PRO_5021722928" evidence="16">
    <location>
        <begin position="22"/>
        <end position="757"/>
    </location>
</feature>
<keyword evidence="3 14" id="KW-0813">Transport</keyword>
<dbReference type="PANTHER" id="PTHR32552:SF68">
    <property type="entry name" value="FERRICHROME OUTER MEMBRANE TRANSPORTER_PHAGE RECEPTOR"/>
    <property type="match status" value="1"/>
</dbReference>
<dbReference type="GO" id="GO:0009279">
    <property type="term" value="C:cell outer membrane"/>
    <property type="evidence" value="ECO:0007669"/>
    <property type="project" value="UniProtKB-SubCell"/>
</dbReference>
<comment type="similarity">
    <text evidence="2 14 15">Belongs to the TonB-dependent receptor family.</text>
</comment>
<keyword evidence="13 14" id="KW-0998">Cell outer membrane</keyword>
<keyword evidence="5" id="KW-0410">Iron transport</keyword>
<evidence type="ECO:0000256" key="2">
    <source>
        <dbReference type="ARBA" id="ARBA00009810"/>
    </source>
</evidence>
<keyword evidence="9" id="KW-0406">Ion transport</keyword>
<dbReference type="AlphaFoldDB" id="A0A511B572"/>
<evidence type="ECO:0000256" key="1">
    <source>
        <dbReference type="ARBA" id="ARBA00004571"/>
    </source>
</evidence>
<keyword evidence="12 19" id="KW-0675">Receptor</keyword>
<evidence type="ECO:0000256" key="7">
    <source>
        <dbReference type="ARBA" id="ARBA00022729"/>
    </source>
</evidence>
<dbReference type="EMBL" id="BJUZ01000001">
    <property type="protein sequence ID" value="GEK92947.1"/>
    <property type="molecule type" value="Genomic_DNA"/>
</dbReference>
<keyword evidence="10 15" id="KW-0798">TonB box</keyword>
<dbReference type="Pfam" id="PF00593">
    <property type="entry name" value="TonB_dep_Rec_b-barrel"/>
    <property type="match status" value="1"/>
</dbReference>
<evidence type="ECO:0000259" key="17">
    <source>
        <dbReference type="Pfam" id="PF00593"/>
    </source>
</evidence>
<evidence type="ECO:0000256" key="5">
    <source>
        <dbReference type="ARBA" id="ARBA00022496"/>
    </source>
</evidence>
<dbReference type="PANTHER" id="PTHR32552">
    <property type="entry name" value="FERRICHROME IRON RECEPTOR-RELATED"/>
    <property type="match status" value="1"/>
</dbReference>
<dbReference type="InterPro" id="IPR039426">
    <property type="entry name" value="TonB-dep_rcpt-like"/>
</dbReference>
<evidence type="ECO:0000313" key="19">
    <source>
        <dbReference type="EMBL" id="GEK92947.1"/>
    </source>
</evidence>
<dbReference type="InterPro" id="IPR010105">
    <property type="entry name" value="TonB_sidphr_rcpt"/>
</dbReference>
<dbReference type="InterPro" id="IPR012910">
    <property type="entry name" value="Plug_dom"/>
</dbReference>
<dbReference type="GO" id="GO:0038023">
    <property type="term" value="F:signaling receptor activity"/>
    <property type="evidence" value="ECO:0007669"/>
    <property type="project" value="InterPro"/>
</dbReference>
<evidence type="ECO:0000256" key="3">
    <source>
        <dbReference type="ARBA" id="ARBA00022448"/>
    </source>
</evidence>
<dbReference type="InterPro" id="IPR036942">
    <property type="entry name" value="Beta-barrel_TonB_sf"/>
</dbReference>
<dbReference type="Proteomes" id="UP000321230">
    <property type="component" value="Unassembled WGS sequence"/>
</dbReference>
<evidence type="ECO:0000256" key="11">
    <source>
        <dbReference type="ARBA" id="ARBA00023136"/>
    </source>
</evidence>
<name>A0A511B572_9PROT</name>
<evidence type="ECO:0000256" key="15">
    <source>
        <dbReference type="RuleBase" id="RU003357"/>
    </source>
</evidence>
<keyword evidence="8" id="KW-0408">Iron</keyword>
<dbReference type="Gene3D" id="2.40.170.20">
    <property type="entry name" value="TonB-dependent receptor, beta-barrel domain"/>
    <property type="match status" value="1"/>
</dbReference>
<feature type="signal peptide" evidence="16">
    <location>
        <begin position="1"/>
        <end position="21"/>
    </location>
</feature>
<reference evidence="19 20" key="1">
    <citation type="submission" date="2019-07" db="EMBL/GenBank/DDBJ databases">
        <title>Whole genome shotgun sequence of Gluconobacter wancherniae NBRC 103581.</title>
        <authorList>
            <person name="Hosoyama A."/>
            <person name="Uohara A."/>
            <person name="Ohji S."/>
            <person name="Ichikawa N."/>
        </authorList>
    </citation>
    <scope>NUCLEOTIDE SEQUENCE [LARGE SCALE GENOMIC DNA]</scope>
    <source>
        <strain evidence="19 20">NBRC 103581</strain>
    </source>
</reference>
<evidence type="ECO:0000256" key="6">
    <source>
        <dbReference type="ARBA" id="ARBA00022692"/>
    </source>
</evidence>
<evidence type="ECO:0000256" key="12">
    <source>
        <dbReference type="ARBA" id="ARBA00023170"/>
    </source>
</evidence>
<keyword evidence="11 14" id="KW-0472">Membrane</keyword>
<gene>
    <name evidence="19" type="primary">bfrF</name>
    <name evidence="19" type="ORF">GWA01_07170</name>
</gene>
<comment type="caution">
    <text evidence="19">The sequence shown here is derived from an EMBL/GenBank/DDBJ whole genome shotgun (WGS) entry which is preliminary data.</text>
</comment>
<dbReference type="Pfam" id="PF07715">
    <property type="entry name" value="Plug"/>
    <property type="match status" value="1"/>
</dbReference>
<dbReference type="NCBIfam" id="TIGR01783">
    <property type="entry name" value="TonB-siderophor"/>
    <property type="match status" value="1"/>
</dbReference>
<dbReference type="CDD" id="cd01347">
    <property type="entry name" value="ligand_gated_channel"/>
    <property type="match status" value="1"/>
</dbReference>
<dbReference type="SUPFAM" id="SSF56935">
    <property type="entry name" value="Porins"/>
    <property type="match status" value="1"/>
</dbReference>
<feature type="domain" description="TonB-dependent receptor plug" evidence="18">
    <location>
        <begin position="76"/>
        <end position="182"/>
    </location>
</feature>
<dbReference type="FunFam" id="2.170.130.10:FF:000001">
    <property type="entry name" value="Catecholate siderophore TonB-dependent receptor"/>
    <property type="match status" value="1"/>
</dbReference>
<dbReference type="InterPro" id="IPR000531">
    <property type="entry name" value="Beta-barrel_TonB"/>
</dbReference>
<evidence type="ECO:0000256" key="16">
    <source>
        <dbReference type="SAM" id="SignalP"/>
    </source>
</evidence>
<dbReference type="Gene3D" id="2.170.130.10">
    <property type="entry name" value="TonB-dependent receptor, plug domain"/>
    <property type="match status" value="1"/>
</dbReference>
<keyword evidence="20" id="KW-1185">Reference proteome</keyword>
<evidence type="ECO:0000256" key="9">
    <source>
        <dbReference type="ARBA" id="ARBA00023065"/>
    </source>
</evidence>
<feature type="domain" description="TonB-dependent receptor-like beta-barrel" evidence="17">
    <location>
        <begin position="260"/>
        <end position="726"/>
    </location>
</feature>
<comment type="subcellular location">
    <subcellularLocation>
        <location evidence="1 14">Cell outer membrane</location>
        <topology evidence="1 14">Multi-pass membrane protein</topology>
    </subcellularLocation>
</comment>
<evidence type="ECO:0000256" key="4">
    <source>
        <dbReference type="ARBA" id="ARBA00022452"/>
    </source>
</evidence>
<keyword evidence="4 14" id="KW-1134">Transmembrane beta strand</keyword>
<evidence type="ECO:0000256" key="14">
    <source>
        <dbReference type="PROSITE-ProRule" id="PRU01360"/>
    </source>
</evidence>
<accession>A0A511B572</accession>
<protein>
    <submittedName>
        <fullName evidence="19">Ferric siderophore receptor</fullName>
    </submittedName>
</protein>
<keyword evidence="6 14" id="KW-0812">Transmembrane</keyword>
<evidence type="ECO:0000313" key="20">
    <source>
        <dbReference type="Proteomes" id="UP000321230"/>
    </source>
</evidence>
<evidence type="ECO:0000256" key="13">
    <source>
        <dbReference type="ARBA" id="ARBA00023237"/>
    </source>
</evidence>
<proteinExistence type="inferred from homology"/>